<name>A0A420WUH6_9GAMM</name>
<dbReference type="EMBL" id="RBIN01000007">
    <property type="protein sequence ID" value="RKQ97095.1"/>
    <property type="molecule type" value="Genomic_DNA"/>
</dbReference>
<proteinExistence type="predicted"/>
<dbReference type="Proteomes" id="UP000281975">
    <property type="component" value="Unassembled WGS sequence"/>
</dbReference>
<reference evidence="1 2" key="1">
    <citation type="submission" date="2018-10" db="EMBL/GenBank/DDBJ databases">
        <title>Genomic Encyclopedia of Type Strains, Phase IV (KMG-IV): sequencing the most valuable type-strain genomes for metagenomic binning, comparative biology and taxonomic classification.</title>
        <authorList>
            <person name="Goeker M."/>
        </authorList>
    </citation>
    <scope>NUCLEOTIDE SEQUENCE [LARGE SCALE GENOMIC DNA]</scope>
    <source>
        <strain evidence="1 2">DSM 23229</strain>
    </source>
</reference>
<evidence type="ECO:0000313" key="1">
    <source>
        <dbReference type="EMBL" id="RKQ97095.1"/>
    </source>
</evidence>
<dbReference type="RefSeq" id="WP_170150078.1">
    <property type="nucleotide sequence ID" value="NZ_RBIN01000007.1"/>
</dbReference>
<dbReference type="AlphaFoldDB" id="A0A420WUH6"/>
<gene>
    <name evidence="1" type="ORF">C7446_2514</name>
</gene>
<organism evidence="1 2">
    <name type="scientific">Kushneria sinocarnis</name>
    <dbReference type="NCBI Taxonomy" id="595502"/>
    <lineage>
        <taxon>Bacteria</taxon>
        <taxon>Pseudomonadati</taxon>
        <taxon>Pseudomonadota</taxon>
        <taxon>Gammaproteobacteria</taxon>
        <taxon>Oceanospirillales</taxon>
        <taxon>Halomonadaceae</taxon>
        <taxon>Kushneria</taxon>
    </lineage>
</organism>
<protein>
    <submittedName>
        <fullName evidence="1">Uncharacterized protein</fullName>
    </submittedName>
</protein>
<comment type="caution">
    <text evidence="1">The sequence shown here is derived from an EMBL/GenBank/DDBJ whole genome shotgun (WGS) entry which is preliminary data.</text>
</comment>
<sequence>MTIDSDLQSIKDIGFTHTIDRIERHFKAEAARELAMKRPPDSVQRAWLLEEAQKYREG</sequence>
<evidence type="ECO:0000313" key="2">
    <source>
        <dbReference type="Proteomes" id="UP000281975"/>
    </source>
</evidence>
<accession>A0A420WUH6</accession>
<keyword evidence="2" id="KW-1185">Reference proteome</keyword>